<evidence type="ECO:0000256" key="2">
    <source>
        <dbReference type="ARBA" id="ARBA00023043"/>
    </source>
</evidence>
<dbReference type="OrthoDB" id="167568at2759"/>
<keyword evidence="2 3" id="KW-0040">ANK repeat</keyword>
<dbReference type="SUPFAM" id="SSF48403">
    <property type="entry name" value="Ankyrin repeat"/>
    <property type="match status" value="2"/>
</dbReference>
<name>T0RKB7_SAPDV</name>
<keyword evidence="1" id="KW-0677">Repeat</keyword>
<dbReference type="Pfam" id="PF00023">
    <property type="entry name" value="Ank"/>
    <property type="match status" value="1"/>
</dbReference>
<keyword evidence="5" id="KW-1185">Reference proteome</keyword>
<dbReference type="PANTHER" id="PTHR24198">
    <property type="entry name" value="ANKYRIN REPEAT AND PROTEIN KINASE DOMAIN-CONTAINING PROTEIN"/>
    <property type="match status" value="1"/>
</dbReference>
<dbReference type="GeneID" id="19952709"/>
<accession>T0RKB7</accession>
<proteinExistence type="predicted"/>
<sequence length="449" mass="47101">MGTGLSKLLSAAAAGQHKEVQKLVKRGVDVNARTDENGTTALYRAAANGHIGVVKLLLNANADVNKPNDMGETPLCEAAAQGRASIIAMLLDAGADVNKADLEGTTPLCMAAERGHADVIPLLLRAGADVHKTSINGASPLALAASNDHASVVQLLLRANADVNGKDSAGETPLCRAAARGHAGVVRVLLTVQAWMLRSDMVRAVTYAARANHAAVVDALLLVNSSVDGEPKLLAWDVVASNRPALTPGEQRAVASAKALCLGLAVRGGDAQQTQYFLRLGASPNESNQGLLHEAMAAAQYAVAVELIRAPATDLDCRNEMGRSVLTLAIEGGHVDIVRELVRAKVDVNAKDQMNVAPLHVALDMHQLQLLPILLDADDVDVSVLDAVGVTLWAKAQKLGFNDVASRLREMATRRKMQDEESCSDPVRASIGVCRPLLSHTLAAHTSAA</sequence>
<reference evidence="4 5" key="1">
    <citation type="submission" date="2012-04" db="EMBL/GenBank/DDBJ databases">
        <title>The Genome Sequence of Saprolegnia declina VS20.</title>
        <authorList>
            <consortium name="The Broad Institute Genome Sequencing Platform"/>
            <person name="Russ C."/>
            <person name="Nusbaum C."/>
            <person name="Tyler B."/>
            <person name="van West P."/>
            <person name="Dieguez-Uribeondo J."/>
            <person name="de Bruijn I."/>
            <person name="Tripathy S."/>
            <person name="Jiang R."/>
            <person name="Young S.K."/>
            <person name="Zeng Q."/>
            <person name="Gargeya S."/>
            <person name="Fitzgerald M."/>
            <person name="Haas B."/>
            <person name="Abouelleil A."/>
            <person name="Alvarado L."/>
            <person name="Arachchi H.M."/>
            <person name="Berlin A."/>
            <person name="Chapman S.B."/>
            <person name="Goldberg J."/>
            <person name="Griggs A."/>
            <person name="Gujja S."/>
            <person name="Hansen M."/>
            <person name="Howarth C."/>
            <person name="Imamovic A."/>
            <person name="Larimer J."/>
            <person name="McCowen C."/>
            <person name="Montmayeur A."/>
            <person name="Murphy C."/>
            <person name="Neiman D."/>
            <person name="Pearson M."/>
            <person name="Priest M."/>
            <person name="Roberts A."/>
            <person name="Saif S."/>
            <person name="Shea T."/>
            <person name="Sisk P."/>
            <person name="Sykes S."/>
            <person name="Wortman J."/>
            <person name="Nusbaum C."/>
            <person name="Birren B."/>
        </authorList>
    </citation>
    <scope>NUCLEOTIDE SEQUENCE [LARGE SCALE GENOMIC DNA]</scope>
    <source>
        <strain evidence="4 5">VS20</strain>
    </source>
</reference>
<dbReference type="STRING" id="1156394.T0RKB7"/>
<dbReference type="Pfam" id="PF12796">
    <property type="entry name" value="Ank_2"/>
    <property type="match status" value="3"/>
</dbReference>
<dbReference type="RefSeq" id="XP_008616260.1">
    <property type="nucleotide sequence ID" value="XM_008618038.1"/>
</dbReference>
<dbReference type="Proteomes" id="UP000030762">
    <property type="component" value="Unassembled WGS sequence"/>
</dbReference>
<dbReference type="InParanoid" id="T0RKB7"/>
<dbReference type="EMBL" id="JH767176">
    <property type="protein sequence ID" value="EQC30407.1"/>
    <property type="molecule type" value="Genomic_DNA"/>
</dbReference>
<feature type="repeat" description="ANK" evidence="3">
    <location>
        <begin position="70"/>
        <end position="102"/>
    </location>
</feature>
<dbReference type="eggNOG" id="KOG0504">
    <property type="taxonomic scope" value="Eukaryota"/>
</dbReference>
<evidence type="ECO:0000313" key="5">
    <source>
        <dbReference type="Proteomes" id="UP000030762"/>
    </source>
</evidence>
<dbReference type="OMA" id="EPKLLAW"/>
<evidence type="ECO:0000313" key="4">
    <source>
        <dbReference type="EMBL" id="EQC30407.1"/>
    </source>
</evidence>
<evidence type="ECO:0000256" key="3">
    <source>
        <dbReference type="PROSITE-ProRule" id="PRU00023"/>
    </source>
</evidence>
<organism evidence="4 5">
    <name type="scientific">Saprolegnia diclina (strain VS20)</name>
    <dbReference type="NCBI Taxonomy" id="1156394"/>
    <lineage>
        <taxon>Eukaryota</taxon>
        <taxon>Sar</taxon>
        <taxon>Stramenopiles</taxon>
        <taxon>Oomycota</taxon>
        <taxon>Saprolegniomycetes</taxon>
        <taxon>Saprolegniales</taxon>
        <taxon>Saprolegniaceae</taxon>
        <taxon>Saprolegnia</taxon>
    </lineage>
</organism>
<dbReference type="SMART" id="SM00248">
    <property type="entry name" value="ANK"/>
    <property type="match status" value="11"/>
</dbReference>
<feature type="repeat" description="ANK" evidence="3">
    <location>
        <begin position="321"/>
        <end position="353"/>
    </location>
</feature>
<dbReference type="AlphaFoldDB" id="T0RKB7"/>
<protein>
    <submittedName>
        <fullName evidence="4">Uncharacterized protein</fullName>
    </submittedName>
</protein>
<dbReference type="VEuPathDB" id="FungiDB:SDRG_11982"/>
<dbReference type="PRINTS" id="PR01415">
    <property type="entry name" value="ANKYRIN"/>
</dbReference>
<dbReference type="PANTHER" id="PTHR24198:SF165">
    <property type="entry name" value="ANKYRIN REPEAT-CONTAINING PROTEIN-RELATED"/>
    <property type="match status" value="1"/>
</dbReference>
<gene>
    <name evidence="4" type="ORF">SDRG_11982</name>
</gene>
<dbReference type="InterPro" id="IPR036770">
    <property type="entry name" value="Ankyrin_rpt-contain_sf"/>
</dbReference>
<dbReference type="PROSITE" id="PS50088">
    <property type="entry name" value="ANK_REPEAT"/>
    <property type="match status" value="6"/>
</dbReference>
<evidence type="ECO:0000256" key="1">
    <source>
        <dbReference type="ARBA" id="ARBA00022737"/>
    </source>
</evidence>
<dbReference type="InterPro" id="IPR002110">
    <property type="entry name" value="Ankyrin_rpt"/>
</dbReference>
<feature type="repeat" description="ANK" evidence="3">
    <location>
        <begin position="136"/>
        <end position="168"/>
    </location>
</feature>
<feature type="repeat" description="ANK" evidence="3">
    <location>
        <begin position="37"/>
        <end position="69"/>
    </location>
</feature>
<dbReference type="PROSITE" id="PS50297">
    <property type="entry name" value="ANK_REP_REGION"/>
    <property type="match status" value="5"/>
</dbReference>
<dbReference type="Gene3D" id="1.25.40.20">
    <property type="entry name" value="Ankyrin repeat-containing domain"/>
    <property type="match status" value="3"/>
</dbReference>
<feature type="repeat" description="ANK" evidence="3">
    <location>
        <begin position="3"/>
        <end position="35"/>
    </location>
</feature>
<feature type="repeat" description="ANK" evidence="3">
    <location>
        <begin position="103"/>
        <end position="135"/>
    </location>
</feature>